<dbReference type="OrthoDB" id="4461339at2"/>
<reference evidence="2 3" key="1">
    <citation type="submission" date="2016-10" db="EMBL/GenBank/DDBJ databases">
        <authorList>
            <person name="de Groot N.N."/>
        </authorList>
    </citation>
    <scope>NUCLEOTIDE SEQUENCE [LARGE SCALE GENOMIC DNA]</scope>
    <source>
        <strain evidence="2 3">DSM 43019</strain>
    </source>
</reference>
<dbReference type="AlphaFoldDB" id="A0A1I2EB35"/>
<dbReference type="EMBL" id="FONV01000004">
    <property type="protein sequence ID" value="SFE89691.1"/>
    <property type="molecule type" value="Genomic_DNA"/>
</dbReference>
<dbReference type="Proteomes" id="UP000199645">
    <property type="component" value="Unassembled WGS sequence"/>
</dbReference>
<accession>A0A1I2EB35</accession>
<name>A0A1I2EB35_9ACTN</name>
<dbReference type="STRING" id="35752.SAMN05421541_104304"/>
<evidence type="ECO:0000256" key="1">
    <source>
        <dbReference type="SAM" id="SignalP"/>
    </source>
</evidence>
<protein>
    <recommendedName>
        <fullName evidence="4">Secreted protein</fullName>
    </recommendedName>
</protein>
<keyword evidence="1" id="KW-0732">Signal</keyword>
<feature type="signal peptide" evidence="1">
    <location>
        <begin position="1"/>
        <end position="24"/>
    </location>
</feature>
<evidence type="ECO:0008006" key="4">
    <source>
        <dbReference type="Google" id="ProtNLM"/>
    </source>
</evidence>
<dbReference type="RefSeq" id="WP_093613019.1">
    <property type="nucleotide sequence ID" value="NZ_BOMT01000031.1"/>
</dbReference>
<gene>
    <name evidence="2" type="ORF">SAMN05421541_104304</name>
</gene>
<feature type="chain" id="PRO_5011481296" description="Secreted protein" evidence="1">
    <location>
        <begin position="25"/>
        <end position="297"/>
    </location>
</feature>
<keyword evidence="3" id="KW-1185">Reference proteome</keyword>
<proteinExistence type="predicted"/>
<evidence type="ECO:0000313" key="2">
    <source>
        <dbReference type="EMBL" id="SFE89691.1"/>
    </source>
</evidence>
<organism evidence="2 3">
    <name type="scientific">Actinoplanes philippinensis</name>
    <dbReference type="NCBI Taxonomy" id="35752"/>
    <lineage>
        <taxon>Bacteria</taxon>
        <taxon>Bacillati</taxon>
        <taxon>Actinomycetota</taxon>
        <taxon>Actinomycetes</taxon>
        <taxon>Micromonosporales</taxon>
        <taxon>Micromonosporaceae</taxon>
        <taxon>Actinoplanes</taxon>
    </lineage>
</organism>
<evidence type="ECO:0000313" key="3">
    <source>
        <dbReference type="Proteomes" id="UP000199645"/>
    </source>
</evidence>
<sequence length="297" mass="30028">MRASRLTSILASLLLIGAAAPAQAAAPGGAYAGLDECPLNSAVLMDPTNLQVGCVRSVTNGGSITIGSTTVAFDSPITVQFGIYWPKSAPVREFPDGSVANVYSTVLAPGGKTLVARPLEVTVPGIINFLPGVTSVFAQVELAGPITDFIPLATGVNTPVFVLPVKLKLKNALFGNRCYIGSDTSPIRFQPTTGTTSPPAPNTPVTGDPGTLDIVADPNGYQTLGVGITGASLVDNAYAVPKANGCGLIPGSLDPLINLAFGLPSAAGRNAVTFGANDTALAVSPSLDDLEQALAAS</sequence>